<dbReference type="PANTHER" id="PTHR10000:SF8">
    <property type="entry name" value="HAD SUPERFAMILY HYDROLASE-LIKE, TYPE 3"/>
    <property type="match status" value="1"/>
</dbReference>
<organism evidence="1 2">
    <name type="scientific">Anaerocolumna cellulosilytica</name>
    <dbReference type="NCBI Taxonomy" id="433286"/>
    <lineage>
        <taxon>Bacteria</taxon>
        <taxon>Bacillati</taxon>
        <taxon>Bacillota</taxon>
        <taxon>Clostridia</taxon>
        <taxon>Lachnospirales</taxon>
        <taxon>Lachnospiraceae</taxon>
        <taxon>Anaerocolumna</taxon>
    </lineage>
</organism>
<keyword evidence="2" id="KW-1185">Reference proteome</keyword>
<proteinExistence type="predicted"/>
<reference evidence="1 2" key="1">
    <citation type="journal article" date="2016" name="Int. J. Syst. Evol. Microbiol.">
        <title>Descriptions of Anaerotaenia torta gen. nov., sp. nov. and Anaerocolumna cellulosilytica gen. nov., sp. nov. isolated from a methanogenic reactor of cattle waste.</title>
        <authorList>
            <person name="Uek A."/>
            <person name="Ohtaki Y."/>
            <person name="Kaku N."/>
            <person name="Ueki K."/>
        </authorList>
    </citation>
    <scope>NUCLEOTIDE SEQUENCE [LARGE SCALE GENOMIC DNA]</scope>
    <source>
        <strain evidence="1 2">SN021</strain>
    </source>
</reference>
<dbReference type="GO" id="GO:0016791">
    <property type="term" value="F:phosphatase activity"/>
    <property type="evidence" value="ECO:0007669"/>
    <property type="project" value="UniProtKB-ARBA"/>
</dbReference>
<dbReference type="Pfam" id="PF08282">
    <property type="entry name" value="Hydrolase_3"/>
    <property type="match status" value="1"/>
</dbReference>
<dbReference type="GO" id="GO:0000287">
    <property type="term" value="F:magnesium ion binding"/>
    <property type="evidence" value="ECO:0007669"/>
    <property type="project" value="TreeGrafter"/>
</dbReference>
<dbReference type="NCBIfam" id="TIGR01484">
    <property type="entry name" value="HAD-SF-IIB"/>
    <property type="match status" value="1"/>
</dbReference>
<evidence type="ECO:0000313" key="1">
    <source>
        <dbReference type="EMBL" id="BCJ93719.1"/>
    </source>
</evidence>
<dbReference type="InterPro" id="IPR006379">
    <property type="entry name" value="HAD-SF_hydro_IIB"/>
</dbReference>
<dbReference type="InterPro" id="IPR023214">
    <property type="entry name" value="HAD_sf"/>
</dbReference>
<dbReference type="NCBIfam" id="TIGR00099">
    <property type="entry name" value="Cof-subfamily"/>
    <property type="match status" value="1"/>
</dbReference>
<dbReference type="EMBL" id="AP023367">
    <property type="protein sequence ID" value="BCJ93719.1"/>
    <property type="molecule type" value="Genomic_DNA"/>
</dbReference>
<dbReference type="PANTHER" id="PTHR10000">
    <property type="entry name" value="PHOSPHOSERINE PHOSPHATASE"/>
    <property type="match status" value="1"/>
</dbReference>
<dbReference type="AlphaFoldDB" id="A0A6S6QXE5"/>
<evidence type="ECO:0000313" key="2">
    <source>
        <dbReference type="Proteomes" id="UP000515561"/>
    </source>
</evidence>
<sequence>MLRVKNMIKLVVSDIDGTLLHNGNQSLDAKTIQTILTLQEKGLLFAAASGRQYPNLIRLFGPASKDMIFICENGGLILYKDQILLSSSMDRTLGLALIEDIWNREGCEILLSGQFTSYLKPKSEEYYHRMKNIVRNDVTLIEDFKDIKEDFIKISVFEKAGIAKNSGDYFVSKWESYFKCTISGHGWLDFTAPDVNKGNALRFLLKKLSLSTSEVMAFGDNYNDLEMLSMVQYGYVMENAAKEIRDRYSLRAHSVADTLCDYFKLNL</sequence>
<dbReference type="GO" id="GO:0005829">
    <property type="term" value="C:cytosol"/>
    <property type="evidence" value="ECO:0007669"/>
    <property type="project" value="TreeGrafter"/>
</dbReference>
<dbReference type="Proteomes" id="UP000515561">
    <property type="component" value="Chromosome"/>
</dbReference>
<dbReference type="SUPFAM" id="SSF56784">
    <property type="entry name" value="HAD-like"/>
    <property type="match status" value="1"/>
</dbReference>
<dbReference type="Gene3D" id="3.40.50.1000">
    <property type="entry name" value="HAD superfamily/HAD-like"/>
    <property type="match status" value="1"/>
</dbReference>
<dbReference type="InterPro" id="IPR036412">
    <property type="entry name" value="HAD-like_sf"/>
</dbReference>
<dbReference type="KEGG" id="acel:acsn021_12880"/>
<gene>
    <name evidence="1" type="ORF">acsn021_12880</name>
</gene>
<protein>
    <submittedName>
        <fullName evidence="1">Haloacid dehalogenase</fullName>
    </submittedName>
</protein>
<dbReference type="PROSITE" id="PS01229">
    <property type="entry name" value="COF_2"/>
    <property type="match status" value="1"/>
</dbReference>
<dbReference type="SFLD" id="SFLDS00003">
    <property type="entry name" value="Haloacid_Dehalogenase"/>
    <property type="match status" value="1"/>
</dbReference>
<accession>A0A6S6QXE5</accession>
<dbReference type="InterPro" id="IPR000150">
    <property type="entry name" value="Cof"/>
</dbReference>
<dbReference type="SFLD" id="SFLDG01140">
    <property type="entry name" value="C2.B:_Phosphomannomutase_and_P"/>
    <property type="match status" value="1"/>
</dbReference>
<name>A0A6S6QXE5_9FIRM</name>
<dbReference type="Gene3D" id="3.30.1240.10">
    <property type="match status" value="1"/>
</dbReference>